<evidence type="ECO:0000256" key="7">
    <source>
        <dbReference type="SAM" id="MobiDB-lite"/>
    </source>
</evidence>
<evidence type="ECO:0000256" key="1">
    <source>
        <dbReference type="ARBA" id="ARBA00004123"/>
    </source>
</evidence>
<dbReference type="GO" id="GO:0005634">
    <property type="term" value="C:nucleus"/>
    <property type="evidence" value="ECO:0007669"/>
    <property type="project" value="UniProtKB-SubCell"/>
</dbReference>
<comment type="caution">
    <text evidence="8">The sequence shown here is derived from an EMBL/GenBank/DDBJ whole genome shotgun (WGS) entry which is preliminary data.</text>
</comment>
<dbReference type="GO" id="GO:0030488">
    <property type="term" value="P:tRNA methylation"/>
    <property type="evidence" value="ECO:0007669"/>
    <property type="project" value="InterPro"/>
</dbReference>
<feature type="non-terminal residue" evidence="8">
    <location>
        <position position="1"/>
    </location>
</feature>
<sequence>MNILKANTLDVKMEDADTTATLNQSGTEAPAPVPTTTSQKRPRDDGTASDEDAGPPRKKPEGERSTTEEIVTAPAPPQQEQQLATASVSAPTHTAMDDDDDDDLIKNGNWVILQMASDRSKVIQLKKDGTVNMGKFGSFLVNDVLGKPFDVPFEVYDRNRARLVASYTQIAAFDIEADDSANNKDLVEDQNSQQLSYTDIEEMKKQGLKGDVDSQEMIKKIIENSKTFESKTEFSKAKYIKKKEKKFSKVFTLKKPTARALCMHYYRTDPTKTKELRVDTLAQMLAFGGVRANSRILVSDDYGGLVTAALVERMGGLGTVMALHEHDTYNGDLSRYLNLPTAHDCVQSFPWARIVANVDESLDALPTDLDEKALQQRRERMEKRIAKFGALRENLVGGGWDGLFAATHFNAKQVIQTLYPYLSGGRPIVVFAQQKELLHDAFLYMRTSRDFVNVQVTEGWLREYQVPVDAVGGTHPLMRMPANGGYLLSGLKVIDCPVVAASAREKGGKGER</sequence>
<dbReference type="EMBL" id="JADGJD010000740">
    <property type="protein sequence ID" value="KAJ3048769.1"/>
    <property type="molecule type" value="Genomic_DNA"/>
</dbReference>
<dbReference type="Gene3D" id="3.10.330.20">
    <property type="match status" value="1"/>
</dbReference>
<evidence type="ECO:0000256" key="5">
    <source>
        <dbReference type="ARBA" id="ARBA00023242"/>
    </source>
</evidence>
<comment type="subcellular location">
    <subcellularLocation>
        <location evidence="1">Nucleus</location>
    </subcellularLocation>
</comment>
<evidence type="ECO:0000256" key="2">
    <source>
        <dbReference type="ARBA" id="ARBA00008320"/>
    </source>
</evidence>
<protein>
    <recommendedName>
        <fullName evidence="3">tRNA (adenine(58)-N(1))-methyltransferase non-catalytic subunit TRM6</fullName>
    </recommendedName>
    <alternativeName>
        <fullName evidence="6">tRNA(m1A58)-methyltransferase subunit TRM6</fullName>
    </alternativeName>
</protein>
<comment type="similarity">
    <text evidence="2">Belongs to the TRM6/GCD10 family.</text>
</comment>
<proteinExistence type="inferred from homology"/>
<dbReference type="Proteomes" id="UP001212841">
    <property type="component" value="Unassembled WGS sequence"/>
</dbReference>
<organism evidence="8 9">
    <name type="scientific">Rhizophlyctis rosea</name>
    <dbReference type="NCBI Taxonomy" id="64517"/>
    <lineage>
        <taxon>Eukaryota</taxon>
        <taxon>Fungi</taxon>
        <taxon>Fungi incertae sedis</taxon>
        <taxon>Chytridiomycota</taxon>
        <taxon>Chytridiomycota incertae sedis</taxon>
        <taxon>Chytridiomycetes</taxon>
        <taxon>Rhizophlyctidales</taxon>
        <taxon>Rhizophlyctidaceae</taxon>
        <taxon>Rhizophlyctis</taxon>
    </lineage>
</organism>
<feature type="compositionally biased region" description="Polar residues" evidence="7">
    <location>
        <begin position="18"/>
        <end position="27"/>
    </location>
</feature>
<evidence type="ECO:0000313" key="8">
    <source>
        <dbReference type="EMBL" id="KAJ3048769.1"/>
    </source>
</evidence>
<evidence type="ECO:0000313" key="9">
    <source>
        <dbReference type="Proteomes" id="UP001212841"/>
    </source>
</evidence>
<accession>A0AAD5X3Z3</accession>
<keyword evidence="4" id="KW-0819">tRNA processing</keyword>
<name>A0AAD5X3Z3_9FUNG</name>
<evidence type="ECO:0000256" key="3">
    <source>
        <dbReference type="ARBA" id="ARBA00021704"/>
    </source>
</evidence>
<dbReference type="InterPro" id="IPR017423">
    <property type="entry name" value="TRM6"/>
</dbReference>
<dbReference type="PANTHER" id="PTHR12945:SF0">
    <property type="entry name" value="TRNA (ADENINE(58)-N(1))-METHYLTRANSFERASE NON-CATALYTIC SUBUNIT TRM6"/>
    <property type="match status" value="1"/>
</dbReference>
<reference evidence="8" key="1">
    <citation type="submission" date="2020-05" db="EMBL/GenBank/DDBJ databases">
        <title>Phylogenomic resolution of chytrid fungi.</title>
        <authorList>
            <person name="Stajich J.E."/>
            <person name="Amses K."/>
            <person name="Simmons R."/>
            <person name="Seto K."/>
            <person name="Myers J."/>
            <person name="Bonds A."/>
            <person name="Quandt C.A."/>
            <person name="Barry K."/>
            <person name="Liu P."/>
            <person name="Grigoriev I."/>
            <person name="Longcore J.E."/>
            <person name="James T.Y."/>
        </authorList>
    </citation>
    <scope>NUCLEOTIDE SEQUENCE</scope>
    <source>
        <strain evidence="8">JEL0318</strain>
    </source>
</reference>
<keyword evidence="5" id="KW-0539">Nucleus</keyword>
<evidence type="ECO:0000256" key="4">
    <source>
        <dbReference type="ARBA" id="ARBA00022694"/>
    </source>
</evidence>
<dbReference type="GO" id="GO:0031515">
    <property type="term" value="C:tRNA (m1A) methyltransferase complex"/>
    <property type="evidence" value="ECO:0007669"/>
    <property type="project" value="InterPro"/>
</dbReference>
<dbReference type="AlphaFoldDB" id="A0AAD5X3Z3"/>
<keyword evidence="9" id="KW-1185">Reference proteome</keyword>
<gene>
    <name evidence="8" type="primary">TRMT6</name>
    <name evidence="8" type="ORF">HK097_010223</name>
</gene>
<dbReference type="PANTHER" id="PTHR12945">
    <property type="entry name" value="TRANSLATION INITIATION FACTOR EIF3-RELATED"/>
    <property type="match status" value="1"/>
</dbReference>
<evidence type="ECO:0000256" key="6">
    <source>
        <dbReference type="ARBA" id="ARBA00032319"/>
    </source>
</evidence>
<dbReference type="Pfam" id="PF04189">
    <property type="entry name" value="Gcd10p"/>
    <property type="match status" value="1"/>
</dbReference>
<feature type="region of interest" description="Disordered" evidence="7">
    <location>
        <begin position="1"/>
        <end position="102"/>
    </location>
</feature>
<feature type="compositionally biased region" description="Basic and acidic residues" evidence="7">
    <location>
        <begin position="54"/>
        <end position="67"/>
    </location>
</feature>